<dbReference type="EMBL" id="UZAH01031976">
    <property type="protein sequence ID" value="VDP18914.1"/>
    <property type="molecule type" value="Genomic_DNA"/>
</dbReference>
<name>A0A3P8CHQ8_HELPZ</name>
<evidence type="ECO:0000256" key="4">
    <source>
        <dbReference type="ARBA" id="ARBA00023033"/>
    </source>
</evidence>
<accession>A0A3P8CHQ8</accession>
<dbReference type="OrthoDB" id="5836879at2759"/>
<keyword evidence="2 5" id="KW-0479">Metal-binding</keyword>
<dbReference type="InterPro" id="IPR036396">
    <property type="entry name" value="Cyt_P450_sf"/>
</dbReference>
<keyword evidence="3 5" id="KW-0408">Iron</keyword>
<dbReference type="AlphaFoldDB" id="A0A3P8CHQ8"/>
<dbReference type="InterPro" id="IPR001128">
    <property type="entry name" value="Cyt_P450"/>
</dbReference>
<organism evidence="7">
    <name type="scientific">Heligmosomoides polygyrus</name>
    <name type="common">Parasitic roundworm</name>
    <dbReference type="NCBI Taxonomy" id="6339"/>
    <lineage>
        <taxon>Eukaryota</taxon>
        <taxon>Metazoa</taxon>
        <taxon>Ecdysozoa</taxon>
        <taxon>Nematoda</taxon>
        <taxon>Chromadorea</taxon>
        <taxon>Rhabditida</taxon>
        <taxon>Rhabditina</taxon>
        <taxon>Rhabditomorpha</taxon>
        <taxon>Strongyloidea</taxon>
        <taxon>Heligmosomidae</taxon>
        <taxon>Heligmosomoides</taxon>
    </lineage>
</organism>
<dbReference type="PROSITE" id="PS00086">
    <property type="entry name" value="CYTOCHROME_P450"/>
    <property type="match status" value="1"/>
</dbReference>
<dbReference type="Pfam" id="PF00067">
    <property type="entry name" value="p450"/>
    <property type="match status" value="2"/>
</dbReference>
<dbReference type="Gene3D" id="1.10.630.10">
    <property type="entry name" value="Cytochrome P450"/>
    <property type="match status" value="2"/>
</dbReference>
<evidence type="ECO:0000256" key="2">
    <source>
        <dbReference type="ARBA" id="ARBA00022723"/>
    </source>
</evidence>
<dbReference type="GO" id="GO:0005506">
    <property type="term" value="F:iron ion binding"/>
    <property type="evidence" value="ECO:0007669"/>
    <property type="project" value="InterPro"/>
</dbReference>
<keyword evidence="5 6" id="KW-0349">Heme</keyword>
<dbReference type="PRINTS" id="PR00463">
    <property type="entry name" value="EP450I"/>
</dbReference>
<dbReference type="GO" id="GO:0020037">
    <property type="term" value="F:heme binding"/>
    <property type="evidence" value="ECO:0007669"/>
    <property type="project" value="InterPro"/>
</dbReference>
<evidence type="ECO:0000256" key="5">
    <source>
        <dbReference type="PIRSR" id="PIRSR602401-1"/>
    </source>
</evidence>
<dbReference type="PANTHER" id="PTHR24300">
    <property type="entry name" value="CYTOCHROME P450 508A4-RELATED"/>
    <property type="match status" value="1"/>
</dbReference>
<evidence type="ECO:0000256" key="1">
    <source>
        <dbReference type="ARBA" id="ARBA00010617"/>
    </source>
</evidence>
<dbReference type="InterPro" id="IPR050182">
    <property type="entry name" value="Cytochrome_P450_fam2"/>
</dbReference>
<dbReference type="InterPro" id="IPR002401">
    <property type="entry name" value="Cyt_P450_E_grp-I"/>
</dbReference>
<evidence type="ECO:0000256" key="6">
    <source>
        <dbReference type="RuleBase" id="RU000461"/>
    </source>
</evidence>
<keyword evidence="4 6" id="KW-0503">Monooxygenase</keyword>
<dbReference type="InterPro" id="IPR017972">
    <property type="entry name" value="Cyt_P450_CS"/>
</dbReference>
<protein>
    <recommendedName>
        <fullName evidence="8">Cytochrome P450</fullName>
    </recommendedName>
</protein>
<sequence length="327" mass="37856">MSGGEVFNDPKILLLDALPFLRHFDSVLGFGLKSAKQDTDKVLAFIKEEFDRHKKAVDYDQEPTNYIDCFLHEMHRREKEGTLDEFTEWQCIIAIFDLHTAGMETIIITLRFAFHYLLNNPLLQEKIHNEIDEAIGRERYASVHMDEAIYPRPELVIPERHLKVSFFHKVVKTLNSATFAALQDGQFIKDERITGFSMGKRSCLGENLARMEVFMFFASLMQKFRFEPEGIYPPELVLPVSSVRAPLAFKQCTEPILDCQGEMIEKVEHFRCLGSDLSEEGSVDQAVKGRISAAWLNWRECTSILCDSRDRRCFRTLKSKLYRSLEL</sequence>
<comment type="cofactor">
    <cofactor evidence="5">
        <name>heme</name>
        <dbReference type="ChEBI" id="CHEBI:30413"/>
    </cofactor>
</comment>
<evidence type="ECO:0008006" key="8">
    <source>
        <dbReference type="Google" id="ProtNLM"/>
    </source>
</evidence>
<reference evidence="7" key="1">
    <citation type="submission" date="2018-11" db="EMBL/GenBank/DDBJ databases">
        <authorList>
            <consortium name="Pathogen Informatics"/>
        </authorList>
    </citation>
    <scope>NUCLEOTIDE SEQUENCE [LARGE SCALE GENOMIC DNA]</scope>
</reference>
<evidence type="ECO:0000313" key="7">
    <source>
        <dbReference type="EMBL" id="VDP18914.1"/>
    </source>
</evidence>
<dbReference type="GO" id="GO:0006805">
    <property type="term" value="P:xenobiotic metabolic process"/>
    <property type="evidence" value="ECO:0007669"/>
    <property type="project" value="TreeGrafter"/>
</dbReference>
<dbReference type="SUPFAM" id="SSF48264">
    <property type="entry name" value="Cytochrome P450"/>
    <property type="match status" value="1"/>
</dbReference>
<proteinExistence type="inferred from homology"/>
<dbReference type="PANTHER" id="PTHR24300:SF338">
    <property type="entry name" value="CYTOCHROME P450 CYP36A1-RELATED"/>
    <property type="match status" value="1"/>
</dbReference>
<dbReference type="PRINTS" id="PR00385">
    <property type="entry name" value="P450"/>
</dbReference>
<evidence type="ECO:0000256" key="3">
    <source>
        <dbReference type="ARBA" id="ARBA00023004"/>
    </source>
</evidence>
<dbReference type="GO" id="GO:0005737">
    <property type="term" value="C:cytoplasm"/>
    <property type="evidence" value="ECO:0007669"/>
    <property type="project" value="TreeGrafter"/>
</dbReference>
<dbReference type="GO" id="GO:0006082">
    <property type="term" value="P:organic acid metabolic process"/>
    <property type="evidence" value="ECO:0007669"/>
    <property type="project" value="TreeGrafter"/>
</dbReference>
<dbReference type="GO" id="GO:0016712">
    <property type="term" value="F:oxidoreductase activity, acting on paired donors, with incorporation or reduction of molecular oxygen, reduced flavin or flavoprotein as one donor, and incorporation of one atom of oxygen"/>
    <property type="evidence" value="ECO:0007669"/>
    <property type="project" value="TreeGrafter"/>
</dbReference>
<keyword evidence="6" id="KW-0560">Oxidoreductase</keyword>
<comment type="similarity">
    <text evidence="1 6">Belongs to the cytochrome P450 family.</text>
</comment>
<gene>
    <name evidence="7" type="ORF">HPBE_LOCUS20233</name>
</gene>
<feature type="binding site" description="axial binding residue" evidence="5">
    <location>
        <position position="203"/>
    </location>
    <ligand>
        <name>heme</name>
        <dbReference type="ChEBI" id="CHEBI:30413"/>
    </ligand>
    <ligandPart>
        <name>Fe</name>
        <dbReference type="ChEBI" id="CHEBI:18248"/>
    </ligandPart>
</feature>